<reference evidence="4" key="1">
    <citation type="submission" date="2023-02" db="EMBL/GenBank/DDBJ databases">
        <title>Mating type loci evolution in Malassezia.</title>
        <authorList>
            <person name="Coelho M.A."/>
        </authorList>
    </citation>
    <scope>NUCLEOTIDE SEQUENCE</scope>
    <source>
        <strain evidence="4">CBS 14136</strain>
    </source>
</reference>
<dbReference type="Proteomes" id="UP001214628">
    <property type="component" value="Chromosome 2"/>
</dbReference>
<evidence type="ECO:0000313" key="4">
    <source>
        <dbReference type="EMBL" id="WFD43576.1"/>
    </source>
</evidence>
<dbReference type="GO" id="GO:0007165">
    <property type="term" value="P:signal transduction"/>
    <property type="evidence" value="ECO:0007669"/>
    <property type="project" value="InterPro"/>
</dbReference>
<evidence type="ECO:0000256" key="2">
    <source>
        <dbReference type="SAM" id="MobiDB-lite"/>
    </source>
</evidence>
<evidence type="ECO:0000256" key="1">
    <source>
        <dbReference type="ARBA" id="ARBA00022468"/>
    </source>
</evidence>
<proteinExistence type="predicted"/>
<feature type="compositionally biased region" description="Low complexity" evidence="2">
    <location>
        <begin position="447"/>
        <end position="468"/>
    </location>
</feature>
<dbReference type="Pfam" id="PF00620">
    <property type="entry name" value="RhoGAP"/>
    <property type="match status" value="1"/>
</dbReference>
<name>A0AAF0JKS4_9BASI</name>
<dbReference type="PROSITE" id="PS50238">
    <property type="entry name" value="RHOGAP"/>
    <property type="match status" value="1"/>
</dbReference>
<feature type="compositionally biased region" description="Low complexity" evidence="2">
    <location>
        <begin position="322"/>
        <end position="335"/>
    </location>
</feature>
<dbReference type="PANTHER" id="PTHR15228">
    <property type="entry name" value="SPERMATHECAL PHYSIOLOGY VARIANT"/>
    <property type="match status" value="1"/>
</dbReference>
<dbReference type="GO" id="GO:0005938">
    <property type="term" value="C:cell cortex"/>
    <property type="evidence" value="ECO:0007669"/>
    <property type="project" value="TreeGrafter"/>
</dbReference>
<dbReference type="Gene3D" id="1.10.555.10">
    <property type="entry name" value="Rho GTPase activation protein"/>
    <property type="match status" value="1"/>
</dbReference>
<dbReference type="InterPro" id="IPR051025">
    <property type="entry name" value="RhoGAP"/>
</dbReference>
<feature type="compositionally biased region" description="Basic and acidic residues" evidence="2">
    <location>
        <begin position="469"/>
        <end position="481"/>
    </location>
</feature>
<feature type="domain" description="Rho-GAP" evidence="3">
    <location>
        <begin position="54"/>
        <end position="248"/>
    </location>
</feature>
<feature type="region of interest" description="Disordered" evidence="2">
    <location>
        <begin position="298"/>
        <end position="537"/>
    </location>
</feature>
<dbReference type="SMART" id="SM00324">
    <property type="entry name" value="RhoGAP"/>
    <property type="match status" value="1"/>
</dbReference>
<keyword evidence="5" id="KW-1185">Reference proteome</keyword>
<feature type="compositionally biased region" description="Polar residues" evidence="2">
    <location>
        <begin position="692"/>
        <end position="705"/>
    </location>
</feature>
<feature type="compositionally biased region" description="Basic and acidic residues" evidence="2">
    <location>
        <begin position="528"/>
        <end position="537"/>
    </location>
</feature>
<dbReference type="EMBL" id="CP118376">
    <property type="protein sequence ID" value="WFD43576.1"/>
    <property type="molecule type" value="Genomic_DNA"/>
</dbReference>
<dbReference type="SUPFAM" id="SSF48350">
    <property type="entry name" value="GTPase activation domain, GAP"/>
    <property type="match status" value="1"/>
</dbReference>
<sequence>MASPRSDDPSAGLAGLRSWWSSFSRAPVFREERSAEDFSLFGAPLHEALKQSSVAISLVNENGEQYVWGYVPAIVAKIGLYLKQNATDIEGIFRINGSEKRMKELRQQFETPPDYGKGINWDGYNVHDAATLLRRFLNSMPEPIIPIDRFQEFSNVFAKSGISEEVAVSKYRSLITSCPPATQYLLLYILDLLAVFDRASDINKMNAKNLAIIFQPGMLMHPSIKSKDDHQAAVNIVEFLIDHQDRFVLALSDRPPADVLPEDLAKPKIVSRTGRYLLVPSDSDEDLGEMEVHVGGGAMLGQNLHANGTTRKKNRRSKHPGARSPSHDPASASPSSDRKTNPSRSKPIALRDSRKEGRKRANSHSDVHETSRTSSRRRATDAGPSNESRVRSPSQKSSASAAFSPRNQATYQAPDIARSSSAAAAEEPRSIVPNLVASPTQRKRATSPSSASSQRSSLRGIDRSSYTRSSRDSDGLGDTRHTRPKGMTTIPAETSDSERDSDADSFHDTPAVNSSLLARETELPPTPPEKDTPPNVLLDKDQAMQPIPLSPAPLIIDSMNTLPVETSKTADWVLNTQPSPGFSVNETRRESFPFARSASGLSDDMDNLNTNSKFSSALETLSPIATANPTTESVSASSARNVHPIVSASLPSSYFMDPRLASLGPVVETPSSLEMNRSHSVGAEHMQADAGSPSSPRQPNATSSADQLLRPAAAIPYATAMIASPLTTPTTEKAEFMAKHDQSSDLHHAKLIYTICSGQMR</sequence>
<feature type="compositionally biased region" description="Basic residues" evidence="2">
    <location>
        <begin position="310"/>
        <end position="321"/>
    </location>
</feature>
<feature type="compositionally biased region" description="Low complexity" evidence="2">
    <location>
        <begin position="413"/>
        <end position="425"/>
    </location>
</feature>
<protein>
    <submittedName>
        <fullName evidence="4">GTPase activating protein (GAP) for Rho1p</fullName>
    </submittedName>
</protein>
<dbReference type="PANTHER" id="PTHR15228:SF25">
    <property type="entry name" value="F-BAR DOMAIN-CONTAINING PROTEIN"/>
    <property type="match status" value="1"/>
</dbReference>
<evidence type="ECO:0000313" key="5">
    <source>
        <dbReference type="Proteomes" id="UP001214628"/>
    </source>
</evidence>
<dbReference type="GO" id="GO:0005096">
    <property type="term" value="F:GTPase activator activity"/>
    <property type="evidence" value="ECO:0007669"/>
    <property type="project" value="UniProtKB-KW"/>
</dbReference>
<feature type="compositionally biased region" description="Polar residues" evidence="2">
    <location>
        <begin position="383"/>
        <end position="411"/>
    </location>
</feature>
<dbReference type="InterPro" id="IPR008936">
    <property type="entry name" value="Rho_GTPase_activation_prot"/>
</dbReference>
<evidence type="ECO:0000259" key="3">
    <source>
        <dbReference type="PROSITE" id="PS50238"/>
    </source>
</evidence>
<dbReference type="InterPro" id="IPR000198">
    <property type="entry name" value="RhoGAP_dom"/>
</dbReference>
<keyword evidence="1" id="KW-0343">GTPase activation</keyword>
<organism evidence="4 5">
    <name type="scientific">Malassezia psittaci</name>
    <dbReference type="NCBI Taxonomy" id="1821823"/>
    <lineage>
        <taxon>Eukaryota</taxon>
        <taxon>Fungi</taxon>
        <taxon>Dikarya</taxon>
        <taxon>Basidiomycota</taxon>
        <taxon>Ustilaginomycotina</taxon>
        <taxon>Malasseziomycetes</taxon>
        <taxon>Malasseziales</taxon>
        <taxon>Malasseziaceae</taxon>
        <taxon>Malassezia</taxon>
    </lineage>
</organism>
<gene>
    <name evidence="4" type="primary">SAC7</name>
    <name evidence="4" type="ORF">MPSI1_002239</name>
</gene>
<dbReference type="AlphaFoldDB" id="A0AAF0JKS4"/>
<feature type="compositionally biased region" description="Basic and acidic residues" evidence="2">
    <location>
        <begin position="496"/>
        <end position="507"/>
    </location>
</feature>
<accession>A0AAF0JKS4</accession>
<dbReference type="GO" id="GO:0060237">
    <property type="term" value="P:regulation of fungal-type cell wall organization"/>
    <property type="evidence" value="ECO:0007669"/>
    <property type="project" value="TreeGrafter"/>
</dbReference>
<feature type="region of interest" description="Disordered" evidence="2">
    <location>
        <begin position="682"/>
        <end position="705"/>
    </location>
</feature>